<sequence>MQCTQCGHINQAARFCVKCGAHLEIAATSEVTNSDYQPPIQQHAHTAAPSYTGAPAQPNEQIQQVKKISKQYLSYFLEALKSPVKTGQSSNDGHMVNGLITFILFALTLPLIMYFQLRASVRNIGFFGLESHISFGNVVIKPFFFMLIVVMLVNSVIFLVLKLGNAGVNYREVTARFGTFMIPSVASFLIALLFSLLISGSTVMGLLIGIGLFSWLVAVCFVIYSFKKDHAGGLDAFYGVIITYVASAILLGLFGNDILHTLFGGFGGSFLFRS</sequence>
<keyword evidence="3" id="KW-1185">Reference proteome</keyword>
<gene>
    <name evidence="2" type="ORF">QJS35_01685</name>
</gene>
<feature type="transmembrane region" description="Helical" evidence="1">
    <location>
        <begin position="236"/>
        <end position="254"/>
    </location>
</feature>
<evidence type="ECO:0000313" key="3">
    <source>
        <dbReference type="Proteomes" id="UP001493487"/>
    </source>
</evidence>
<dbReference type="EMBL" id="JASKHM010000001">
    <property type="protein sequence ID" value="MEQ4481099.1"/>
    <property type="molecule type" value="Genomic_DNA"/>
</dbReference>
<feature type="transmembrane region" description="Helical" evidence="1">
    <location>
        <begin position="204"/>
        <end position="224"/>
    </location>
</feature>
<protein>
    <submittedName>
        <fullName evidence="2">Zinc ribbon domain-containing protein</fullName>
    </submittedName>
</protein>
<name>A0ABV1KLY8_9BACL</name>
<keyword evidence="1" id="KW-0472">Membrane</keyword>
<organism evidence="2 3">
    <name type="scientific">Cohnella silvisoli</name>
    <dbReference type="NCBI Taxonomy" id="2873699"/>
    <lineage>
        <taxon>Bacteria</taxon>
        <taxon>Bacillati</taxon>
        <taxon>Bacillota</taxon>
        <taxon>Bacilli</taxon>
        <taxon>Bacillales</taxon>
        <taxon>Paenibacillaceae</taxon>
        <taxon>Cohnella</taxon>
    </lineage>
</organism>
<accession>A0ABV1KLY8</accession>
<evidence type="ECO:0000256" key="1">
    <source>
        <dbReference type="SAM" id="Phobius"/>
    </source>
</evidence>
<proteinExistence type="predicted"/>
<keyword evidence="1" id="KW-1133">Transmembrane helix</keyword>
<comment type="caution">
    <text evidence="2">The sequence shown here is derived from an EMBL/GenBank/DDBJ whole genome shotgun (WGS) entry which is preliminary data.</text>
</comment>
<dbReference type="RefSeq" id="WP_232182418.1">
    <property type="nucleotide sequence ID" value="NZ_JAIOAP010000001.1"/>
</dbReference>
<evidence type="ECO:0000313" key="2">
    <source>
        <dbReference type="EMBL" id="MEQ4481099.1"/>
    </source>
</evidence>
<feature type="transmembrane region" description="Helical" evidence="1">
    <location>
        <begin position="95"/>
        <end position="115"/>
    </location>
</feature>
<feature type="transmembrane region" description="Helical" evidence="1">
    <location>
        <begin position="135"/>
        <end position="161"/>
    </location>
</feature>
<reference evidence="2 3" key="1">
    <citation type="journal article" date="2023" name="Genome Announc.">
        <title>Pan-Genome Analyses of the Genus Cohnella and Proposal of the Novel Species Cohnella silvisoli sp. nov., Isolated from Forest Soil.</title>
        <authorList>
            <person name="Wang C."/>
            <person name="Mao L."/>
            <person name="Bao G."/>
            <person name="Zhu H."/>
        </authorList>
    </citation>
    <scope>NUCLEOTIDE SEQUENCE [LARGE SCALE GENOMIC DNA]</scope>
    <source>
        <strain evidence="2 3">NL03-T5-1</strain>
    </source>
</reference>
<dbReference type="Proteomes" id="UP001493487">
    <property type="component" value="Unassembled WGS sequence"/>
</dbReference>
<keyword evidence="1" id="KW-0812">Transmembrane</keyword>
<feature type="transmembrane region" description="Helical" evidence="1">
    <location>
        <begin position="173"/>
        <end position="198"/>
    </location>
</feature>